<evidence type="ECO:0000313" key="2">
    <source>
        <dbReference type="EMBL" id="GBB95860.1"/>
    </source>
</evidence>
<dbReference type="GO" id="GO:0006302">
    <property type="term" value="P:double-strand break repair"/>
    <property type="evidence" value="ECO:0007669"/>
    <property type="project" value="UniProtKB-ARBA"/>
</dbReference>
<sequence>MKWIQHFNAQSIFYARSHSFLILFSFSFSLEFLNKLDLNRIYTQEELELINDRLKVRTNFENGRLIPIPQNPIAHEAIVHEISRQLGNWNIINRQNGIVTTSQGGFNFSVTGRRKIRAPHIAFTPEDTYDSLNEKQLWTLEGRPFTPIFVAEVNVINHAIFNEIDNRFKNDYFADGTSVRLGWLLDPRNKMIWTYEKVDENVPEAKKCQWEDLDGGNILPGFTLNLSIIEKIISQDVDEMGDKCPYCDSSFIKVYDMMEHLNKVHLIVDN</sequence>
<dbReference type="Proteomes" id="UP000247702">
    <property type="component" value="Unassembled WGS sequence"/>
</dbReference>
<name>A0A2Z6R0V0_9GLOM</name>
<dbReference type="PROSITE" id="PS00028">
    <property type="entry name" value="ZINC_FINGER_C2H2_1"/>
    <property type="match status" value="1"/>
</dbReference>
<evidence type="ECO:0000259" key="1">
    <source>
        <dbReference type="PROSITE" id="PS00028"/>
    </source>
</evidence>
<keyword evidence="3" id="KW-1185">Reference proteome</keyword>
<protein>
    <recommendedName>
        <fullName evidence="1">C2H2-type domain-containing protein</fullName>
    </recommendedName>
</protein>
<dbReference type="EMBL" id="BEXD01001813">
    <property type="protein sequence ID" value="GBB95860.1"/>
    <property type="molecule type" value="Genomic_DNA"/>
</dbReference>
<organism evidence="2 3">
    <name type="scientific">Rhizophagus clarus</name>
    <dbReference type="NCBI Taxonomy" id="94130"/>
    <lineage>
        <taxon>Eukaryota</taxon>
        <taxon>Fungi</taxon>
        <taxon>Fungi incertae sedis</taxon>
        <taxon>Mucoromycota</taxon>
        <taxon>Glomeromycotina</taxon>
        <taxon>Glomeromycetes</taxon>
        <taxon>Glomerales</taxon>
        <taxon>Glomeraceae</taxon>
        <taxon>Rhizophagus</taxon>
    </lineage>
</organism>
<dbReference type="CDD" id="cd06260">
    <property type="entry name" value="DUF820-like"/>
    <property type="match status" value="1"/>
</dbReference>
<dbReference type="Gene3D" id="3.90.1570.10">
    <property type="entry name" value="tt1808, chain A"/>
    <property type="match status" value="1"/>
</dbReference>
<dbReference type="AlphaFoldDB" id="A0A2Z6R0V0"/>
<evidence type="ECO:0000313" key="3">
    <source>
        <dbReference type="Proteomes" id="UP000247702"/>
    </source>
</evidence>
<dbReference type="InterPro" id="IPR012296">
    <property type="entry name" value="Nuclease_put_TT1808"/>
</dbReference>
<dbReference type="Pfam" id="PF05685">
    <property type="entry name" value="Uma2"/>
    <property type="match status" value="1"/>
</dbReference>
<accession>A0A2Z6R0V0</accession>
<dbReference type="InterPro" id="IPR008538">
    <property type="entry name" value="Uma2"/>
</dbReference>
<feature type="domain" description="C2H2-type" evidence="1">
    <location>
        <begin position="244"/>
        <end position="265"/>
    </location>
</feature>
<dbReference type="InterPro" id="IPR013087">
    <property type="entry name" value="Znf_C2H2_type"/>
</dbReference>
<gene>
    <name evidence="2" type="ORF">RclHR1_02630005</name>
</gene>
<proteinExistence type="predicted"/>
<dbReference type="InterPro" id="IPR011335">
    <property type="entry name" value="Restrct_endonuc-II-like"/>
</dbReference>
<comment type="caution">
    <text evidence="2">The sequence shown here is derived from an EMBL/GenBank/DDBJ whole genome shotgun (WGS) entry which is preliminary data.</text>
</comment>
<reference evidence="2 3" key="1">
    <citation type="submission" date="2017-11" db="EMBL/GenBank/DDBJ databases">
        <title>The genome of Rhizophagus clarus HR1 reveals common genetic basis of auxotrophy among arbuscular mycorrhizal fungi.</title>
        <authorList>
            <person name="Kobayashi Y."/>
        </authorList>
    </citation>
    <scope>NUCLEOTIDE SEQUENCE [LARGE SCALE GENOMIC DNA]</scope>
    <source>
        <strain evidence="2 3">HR1</strain>
    </source>
</reference>
<dbReference type="SUPFAM" id="SSF52980">
    <property type="entry name" value="Restriction endonuclease-like"/>
    <property type="match status" value="1"/>
</dbReference>